<evidence type="ECO:0000313" key="4">
    <source>
        <dbReference type="Proteomes" id="UP000266188"/>
    </source>
</evidence>
<keyword evidence="1" id="KW-0677">Repeat</keyword>
<keyword evidence="4" id="KW-1185">Reference proteome</keyword>
<evidence type="ECO:0000256" key="1">
    <source>
        <dbReference type="ARBA" id="ARBA00022737"/>
    </source>
</evidence>
<dbReference type="SUPFAM" id="SSF52540">
    <property type="entry name" value="P-loop containing nucleoside triphosphate hydrolases"/>
    <property type="match status" value="1"/>
</dbReference>
<dbReference type="STRING" id="2070753.A0A3A2ZIS1"/>
<sequence>MERPGGRLVQHFGNSEATNGAFSFQGNVYGNIQISYSRDRPLELFDSLPEAAFNAASKDHSPSCLENTRRNVLEQIENWADSDGERRIYWLKGMAGIGKSTIALTVARKYARLGRLGASFFFSRGDGDLASAKKFATAIAAQLADALPELRSLIEDAITSNTEIHHLGLYEQWQKLVLESLRQLGGNKYPHSIVVVIDALDECDNEDDVSLLIQCLAAATVVEGMRLRVFVTSRPEQPTNIGFDSISRDLHQDFILHDIEQSIIDQDLVLFYKGRLARIAKKFGLSDHLLSDETVQSLVRKSNGLFIHAATVCRFIEEGGQLAGERLSVVVAARGTPSKPEKELDQMYTTVLIHSLPTQLETEELTKVQALFRLIVGSIVVLSEAMRPPDLAVVVEEPTDVVLSTLHRLHSLLDVRGENRPIRLLHPSLRDFLLDPARCQNKTFLVDAQAVHFRLFNCCLRLMKNHLRRNICRIERPGTRACDIPKSTVEKYISLPLQYACRYWIYHLQQSGIDPNDSLGIMDFFQTRFIHWLETLALIGRLSEGITMIRWLEAKLAVSSTALNLKGDNLIKLRSMLSRMEGKLRRKPIYTASASHRSTNSLYPTVYDAMRFVLSHSAIIEEAPLQLYCSALLFSPEKSIIRTHHSDEIPKWILCRPKTLEDWSPYLQTLIGHSDW</sequence>
<proteinExistence type="predicted"/>
<dbReference type="InterPro" id="IPR056884">
    <property type="entry name" value="NPHP3-like_N"/>
</dbReference>
<accession>A0A3A2ZIS1</accession>
<dbReference type="OrthoDB" id="674604at2759"/>
<dbReference type="Pfam" id="PF24883">
    <property type="entry name" value="NPHP3_N"/>
    <property type="match status" value="1"/>
</dbReference>
<organism evidence="3 4">
    <name type="scientific">Aspergillus sclerotialis</name>
    <dbReference type="NCBI Taxonomy" id="2070753"/>
    <lineage>
        <taxon>Eukaryota</taxon>
        <taxon>Fungi</taxon>
        <taxon>Dikarya</taxon>
        <taxon>Ascomycota</taxon>
        <taxon>Pezizomycotina</taxon>
        <taxon>Eurotiomycetes</taxon>
        <taxon>Eurotiomycetidae</taxon>
        <taxon>Eurotiales</taxon>
        <taxon>Aspergillaceae</taxon>
        <taxon>Aspergillus</taxon>
        <taxon>Aspergillus subgen. Polypaecilum</taxon>
    </lineage>
</organism>
<dbReference type="Proteomes" id="UP000266188">
    <property type="component" value="Unassembled WGS sequence"/>
</dbReference>
<gene>
    <name evidence="3" type="ORF">PHISCL_09886</name>
</gene>
<protein>
    <submittedName>
        <fullName evidence="3">NACHT domain protein</fullName>
    </submittedName>
</protein>
<feature type="non-terminal residue" evidence="3">
    <location>
        <position position="676"/>
    </location>
</feature>
<name>A0A3A2ZIS1_9EURO</name>
<evidence type="ECO:0000313" key="3">
    <source>
        <dbReference type="EMBL" id="RJE17775.1"/>
    </source>
</evidence>
<dbReference type="EMBL" id="MVGC01000717">
    <property type="protein sequence ID" value="RJE17775.1"/>
    <property type="molecule type" value="Genomic_DNA"/>
</dbReference>
<comment type="caution">
    <text evidence="3">The sequence shown here is derived from an EMBL/GenBank/DDBJ whole genome shotgun (WGS) entry which is preliminary data.</text>
</comment>
<dbReference type="PANTHER" id="PTHR10039">
    <property type="entry name" value="AMELOGENIN"/>
    <property type="match status" value="1"/>
</dbReference>
<dbReference type="InterPro" id="IPR027417">
    <property type="entry name" value="P-loop_NTPase"/>
</dbReference>
<feature type="domain" description="Nephrocystin 3-like N-terminal" evidence="2">
    <location>
        <begin position="74"/>
        <end position="234"/>
    </location>
</feature>
<dbReference type="Gene3D" id="3.40.50.300">
    <property type="entry name" value="P-loop containing nucleotide triphosphate hydrolases"/>
    <property type="match status" value="1"/>
</dbReference>
<evidence type="ECO:0000259" key="2">
    <source>
        <dbReference type="Pfam" id="PF24883"/>
    </source>
</evidence>
<dbReference type="PANTHER" id="PTHR10039:SF17">
    <property type="entry name" value="FUNGAL STAND N-TERMINAL GOODBYE DOMAIN-CONTAINING PROTEIN-RELATED"/>
    <property type="match status" value="1"/>
</dbReference>
<reference evidence="4" key="1">
    <citation type="submission" date="2017-02" db="EMBL/GenBank/DDBJ databases">
        <authorList>
            <person name="Tafer H."/>
            <person name="Lopandic K."/>
        </authorList>
    </citation>
    <scope>NUCLEOTIDE SEQUENCE [LARGE SCALE GENOMIC DNA]</scope>
    <source>
        <strain evidence="4">CBS 366.77</strain>
    </source>
</reference>
<dbReference type="AlphaFoldDB" id="A0A3A2ZIS1"/>